<keyword evidence="4" id="KW-1185">Reference proteome</keyword>
<name>A0ABR0R3I2_GOSAR</name>
<organism evidence="3 4">
    <name type="scientific">Gossypium arboreum</name>
    <name type="common">Tree cotton</name>
    <name type="synonym">Gossypium nanking</name>
    <dbReference type="NCBI Taxonomy" id="29729"/>
    <lineage>
        <taxon>Eukaryota</taxon>
        <taxon>Viridiplantae</taxon>
        <taxon>Streptophyta</taxon>
        <taxon>Embryophyta</taxon>
        <taxon>Tracheophyta</taxon>
        <taxon>Spermatophyta</taxon>
        <taxon>Magnoliopsida</taxon>
        <taxon>eudicotyledons</taxon>
        <taxon>Gunneridae</taxon>
        <taxon>Pentapetalae</taxon>
        <taxon>rosids</taxon>
        <taxon>malvids</taxon>
        <taxon>Malvales</taxon>
        <taxon>Malvaceae</taxon>
        <taxon>Malvoideae</taxon>
        <taxon>Gossypium</taxon>
    </lineage>
</organism>
<keyword evidence="2" id="KW-0732">Signal</keyword>
<feature type="compositionally biased region" description="Gly residues" evidence="1">
    <location>
        <begin position="65"/>
        <end position="75"/>
    </location>
</feature>
<protein>
    <submittedName>
        <fullName evidence="3">Uncharacterized protein</fullName>
    </submittedName>
</protein>
<comment type="caution">
    <text evidence="3">The sequence shown here is derived from an EMBL/GenBank/DDBJ whole genome shotgun (WGS) entry which is preliminary data.</text>
</comment>
<proteinExistence type="predicted"/>
<sequence length="75" mass="7947">MERNYVSLTGFFLLLVVVDCSSSDPKEGNEQTGLNQKLDGTVEPVKENGNSKSVSDSIGIKNLKGNGGDQTNGSK</sequence>
<evidence type="ECO:0000313" key="3">
    <source>
        <dbReference type="EMBL" id="KAK5846050.1"/>
    </source>
</evidence>
<feature type="chain" id="PRO_5046144101" evidence="2">
    <location>
        <begin position="24"/>
        <end position="75"/>
    </location>
</feature>
<dbReference type="EMBL" id="JARKNE010000001">
    <property type="protein sequence ID" value="KAK5846050.1"/>
    <property type="molecule type" value="Genomic_DNA"/>
</dbReference>
<accession>A0ABR0R3I2</accession>
<evidence type="ECO:0000256" key="1">
    <source>
        <dbReference type="SAM" id="MobiDB-lite"/>
    </source>
</evidence>
<dbReference type="Proteomes" id="UP001358586">
    <property type="component" value="Chromosome 1"/>
</dbReference>
<reference evidence="3 4" key="1">
    <citation type="submission" date="2023-03" db="EMBL/GenBank/DDBJ databases">
        <title>WGS of Gossypium arboreum.</title>
        <authorList>
            <person name="Yu D."/>
        </authorList>
    </citation>
    <scope>NUCLEOTIDE SEQUENCE [LARGE SCALE GENOMIC DNA]</scope>
    <source>
        <tissue evidence="3">Leaf</tissue>
    </source>
</reference>
<feature type="region of interest" description="Disordered" evidence="1">
    <location>
        <begin position="22"/>
        <end position="75"/>
    </location>
</feature>
<evidence type="ECO:0000256" key="2">
    <source>
        <dbReference type="SAM" id="SignalP"/>
    </source>
</evidence>
<feature type="signal peptide" evidence="2">
    <location>
        <begin position="1"/>
        <end position="23"/>
    </location>
</feature>
<gene>
    <name evidence="3" type="ORF">PVK06_002316</name>
</gene>
<evidence type="ECO:0000313" key="4">
    <source>
        <dbReference type="Proteomes" id="UP001358586"/>
    </source>
</evidence>